<comment type="caution">
    <text evidence="1">The sequence shown here is derived from an EMBL/GenBank/DDBJ whole genome shotgun (WGS) entry which is preliminary data.</text>
</comment>
<protein>
    <submittedName>
        <fullName evidence="1">Uncharacterized protein</fullName>
    </submittedName>
</protein>
<dbReference type="EMBL" id="JBHSBW010000016">
    <property type="protein sequence ID" value="MFC4213494.1"/>
    <property type="molecule type" value="Genomic_DNA"/>
</dbReference>
<evidence type="ECO:0000313" key="1">
    <source>
        <dbReference type="EMBL" id="MFC4213494.1"/>
    </source>
</evidence>
<dbReference type="Proteomes" id="UP001595789">
    <property type="component" value="Unassembled WGS sequence"/>
</dbReference>
<proteinExistence type="predicted"/>
<organism evidence="1 2">
    <name type="scientific">Pedobacter lithocola</name>
    <dbReference type="NCBI Taxonomy" id="1908239"/>
    <lineage>
        <taxon>Bacteria</taxon>
        <taxon>Pseudomonadati</taxon>
        <taxon>Bacteroidota</taxon>
        <taxon>Sphingobacteriia</taxon>
        <taxon>Sphingobacteriales</taxon>
        <taxon>Sphingobacteriaceae</taxon>
        <taxon>Pedobacter</taxon>
    </lineage>
</organism>
<evidence type="ECO:0000313" key="2">
    <source>
        <dbReference type="Proteomes" id="UP001595789"/>
    </source>
</evidence>
<gene>
    <name evidence="1" type="ORF">ACFOWA_20035</name>
</gene>
<reference evidence="2" key="1">
    <citation type="journal article" date="2019" name="Int. J. Syst. Evol. Microbiol.">
        <title>The Global Catalogue of Microorganisms (GCM) 10K type strain sequencing project: providing services to taxonomists for standard genome sequencing and annotation.</title>
        <authorList>
            <consortium name="The Broad Institute Genomics Platform"/>
            <consortium name="The Broad Institute Genome Sequencing Center for Infectious Disease"/>
            <person name="Wu L."/>
            <person name="Ma J."/>
        </authorList>
    </citation>
    <scope>NUCLEOTIDE SEQUENCE [LARGE SCALE GENOMIC DNA]</scope>
    <source>
        <strain evidence="2">CCM 8691</strain>
    </source>
</reference>
<sequence length="183" mass="20859">MKTQNIVTADPRFIGVDHTCLLPGKSHIKCDHWGCKVTAKSPQYYPGWKKFFNDRGTERFHIHHRDLSGYTKKQLASMPKEAKEEKAWLTPIPAGSCNTPNLNTGWIVEAVGFWPDRSIYDANEVEFINVEYQTIRSKPEEEIRSLIANSEVNIKNFHLLLNDVVMDTREVAIFVGKGAKNGQ</sequence>
<keyword evidence="2" id="KW-1185">Reference proteome</keyword>
<dbReference type="RefSeq" id="WP_378988750.1">
    <property type="nucleotide sequence ID" value="NZ_JBHSBW010000016.1"/>
</dbReference>
<accession>A0ABV8PGW9</accession>
<name>A0ABV8PGW9_9SPHI</name>